<protein>
    <submittedName>
        <fullName evidence="6">Succinate--CoA ligase subunit alpha</fullName>
    </submittedName>
</protein>
<evidence type="ECO:0000313" key="7">
    <source>
        <dbReference type="Proteomes" id="UP001151088"/>
    </source>
</evidence>
<organism evidence="6 7">
    <name type="scientific">Ancylobacter mangrovi</name>
    <dbReference type="NCBI Taxonomy" id="2972472"/>
    <lineage>
        <taxon>Bacteria</taxon>
        <taxon>Pseudomonadati</taxon>
        <taxon>Pseudomonadota</taxon>
        <taxon>Alphaproteobacteria</taxon>
        <taxon>Hyphomicrobiales</taxon>
        <taxon>Xanthobacteraceae</taxon>
        <taxon>Ancylobacter</taxon>
    </lineage>
</organism>
<comment type="caution">
    <text evidence="6">The sequence shown here is derived from an EMBL/GenBank/DDBJ whole genome shotgun (WGS) entry which is preliminary data.</text>
</comment>
<dbReference type="EMBL" id="JANTHZ010000002">
    <property type="protein sequence ID" value="MCS0494522.1"/>
    <property type="molecule type" value="Genomic_DNA"/>
</dbReference>
<dbReference type="AlphaFoldDB" id="A0A9X2PFH6"/>
<dbReference type="InterPro" id="IPR005811">
    <property type="entry name" value="SUCC_ACL_C"/>
</dbReference>
<feature type="domain" description="CoA-binding" evidence="5">
    <location>
        <begin position="4"/>
        <end position="100"/>
    </location>
</feature>
<keyword evidence="1" id="KW-0816">Tricarboxylic acid cycle</keyword>
<evidence type="ECO:0000256" key="3">
    <source>
        <dbReference type="ARBA" id="ARBA00022741"/>
    </source>
</evidence>
<dbReference type="Gene3D" id="3.40.50.720">
    <property type="entry name" value="NAD(P)-binding Rossmann-like Domain"/>
    <property type="match status" value="1"/>
</dbReference>
<dbReference type="SMART" id="SM00881">
    <property type="entry name" value="CoA_binding"/>
    <property type="match status" value="1"/>
</dbReference>
<dbReference type="GO" id="GO:0000166">
    <property type="term" value="F:nucleotide binding"/>
    <property type="evidence" value="ECO:0007669"/>
    <property type="project" value="UniProtKB-KW"/>
</dbReference>
<dbReference type="Pfam" id="PF02629">
    <property type="entry name" value="CoA_binding"/>
    <property type="match status" value="1"/>
</dbReference>
<dbReference type="GO" id="GO:0009361">
    <property type="term" value="C:succinate-CoA ligase complex (ADP-forming)"/>
    <property type="evidence" value="ECO:0007669"/>
    <property type="project" value="TreeGrafter"/>
</dbReference>
<gene>
    <name evidence="6" type="ORF">NVS89_05385</name>
</gene>
<dbReference type="InterPro" id="IPR036291">
    <property type="entry name" value="NAD(P)-bd_dom_sf"/>
</dbReference>
<keyword evidence="3" id="KW-0547">Nucleotide-binding</keyword>
<accession>A0A9X2PFH6</accession>
<evidence type="ECO:0000259" key="5">
    <source>
        <dbReference type="SMART" id="SM00881"/>
    </source>
</evidence>
<dbReference type="SUPFAM" id="SSF51735">
    <property type="entry name" value="NAD(P)-binding Rossmann-fold domains"/>
    <property type="match status" value="1"/>
</dbReference>
<dbReference type="PANTHER" id="PTHR11117:SF2">
    <property type="entry name" value="SUCCINATE--COA LIGASE [ADP_GDP-FORMING] SUBUNIT ALPHA, MITOCHONDRIAL"/>
    <property type="match status" value="1"/>
</dbReference>
<evidence type="ECO:0000313" key="6">
    <source>
        <dbReference type="EMBL" id="MCS0494522.1"/>
    </source>
</evidence>
<dbReference type="InterPro" id="IPR016102">
    <property type="entry name" value="Succinyl-CoA_synth-like"/>
</dbReference>
<evidence type="ECO:0000256" key="2">
    <source>
        <dbReference type="ARBA" id="ARBA00022598"/>
    </source>
</evidence>
<evidence type="ECO:0000256" key="4">
    <source>
        <dbReference type="PIRSR" id="PIRSR001553-1"/>
    </source>
</evidence>
<dbReference type="GO" id="GO:0004776">
    <property type="term" value="F:succinate-CoA ligase (GDP-forming) activity"/>
    <property type="evidence" value="ECO:0007669"/>
    <property type="project" value="TreeGrafter"/>
</dbReference>
<evidence type="ECO:0000256" key="1">
    <source>
        <dbReference type="ARBA" id="ARBA00022532"/>
    </source>
</evidence>
<dbReference type="PROSITE" id="PS00399">
    <property type="entry name" value="SUCCINYL_COA_LIG_2"/>
    <property type="match status" value="1"/>
</dbReference>
<dbReference type="GO" id="GO:0006099">
    <property type="term" value="P:tricarboxylic acid cycle"/>
    <property type="evidence" value="ECO:0007669"/>
    <property type="project" value="UniProtKB-KW"/>
</dbReference>
<dbReference type="GO" id="GO:0005829">
    <property type="term" value="C:cytosol"/>
    <property type="evidence" value="ECO:0007669"/>
    <property type="project" value="TreeGrafter"/>
</dbReference>
<name>A0A9X2PFH6_9HYPH</name>
<dbReference type="InterPro" id="IPR003781">
    <property type="entry name" value="CoA-bd"/>
</dbReference>
<dbReference type="PRINTS" id="PR01798">
    <property type="entry name" value="SCOASYNTHASE"/>
</dbReference>
<dbReference type="PIRSF" id="PIRSF001553">
    <property type="entry name" value="SucCS_alpha"/>
    <property type="match status" value="1"/>
</dbReference>
<dbReference type="InterPro" id="IPR017440">
    <property type="entry name" value="Cit_synth/succinyl-CoA_lig_AS"/>
</dbReference>
<dbReference type="RefSeq" id="WP_258731539.1">
    <property type="nucleotide sequence ID" value="NZ_JANTHZ010000002.1"/>
</dbReference>
<feature type="active site" description="Tele-phosphohistidine intermediate" evidence="4">
    <location>
        <position position="246"/>
    </location>
</feature>
<keyword evidence="7" id="KW-1185">Reference proteome</keyword>
<dbReference type="Pfam" id="PF00549">
    <property type="entry name" value="Ligase_CoA"/>
    <property type="match status" value="1"/>
</dbReference>
<dbReference type="SUPFAM" id="SSF52210">
    <property type="entry name" value="Succinyl-CoA synthetase domains"/>
    <property type="match status" value="1"/>
</dbReference>
<dbReference type="Gene3D" id="3.40.50.261">
    <property type="entry name" value="Succinyl-CoA synthetase domains"/>
    <property type="match status" value="1"/>
</dbReference>
<keyword evidence="2 6" id="KW-0436">Ligase</keyword>
<dbReference type="GO" id="GO:0004775">
    <property type="term" value="F:succinate-CoA ligase (ADP-forming) activity"/>
    <property type="evidence" value="ECO:0007669"/>
    <property type="project" value="TreeGrafter"/>
</dbReference>
<proteinExistence type="predicted"/>
<dbReference type="PANTHER" id="PTHR11117">
    <property type="entry name" value="SUCCINYL-COA LIGASE SUBUNIT ALPHA"/>
    <property type="match status" value="1"/>
</dbReference>
<dbReference type="Proteomes" id="UP001151088">
    <property type="component" value="Unassembled WGS sequence"/>
</dbReference>
<reference evidence="6" key="1">
    <citation type="submission" date="2022-08" db="EMBL/GenBank/DDBJ databases">
        <authorList>
            <person name="Li F."/>
        </authorList>
    </citation>
    <scope>NUCLEOTIDE SEQUENCE</scope>
    <source>
        <strain evidence="6">MQZ15Z-1</strain>
    </source>
</reference>
<dbReference type="InterPro" id="IPR005810">
    <property type="entry name" value="CoA_lig_alpha"/>
</dbReference>
<sequence length="291" mass="29514">MSILLSEKSRILIQGITGATGRAYAERMIANGTPLVGGITPGKAGQTVAGVPVFDTAAAAVAATGADCVLSSVRNSAALDAVCEVVEAGARLIVLYTENVPVHDAMKMVAYARAKGCFLMGPNSAGIISPGKANLADITDSRTRPGRIGIVSKSGTLTYEVMDSLHAFGFGESSVACLGGDPVVGTTYADILPLYDADPDTDAIVLVGEPGGSMEYRAAEIVRTLGKPVFAYITGQYAPAEKRMGHAGAVSGAGDTTAMAKMKALADAGAIVVPVVTAVGETVARHLAEAA</sequence>